<dbReference type="PROSITE" id="PS51257">
    <property type="entry name" value="PROKAR_LIPOPROTEIN"/>
    <property type="match status" value="1"/>
</dbReference>
<evidence type="ECO:0000313" key="2">
    <source>
        <dbReference type="EMBL" id="MEJ5862086.1"/>
    </source>
</evidence>
<keyword evidence="1" id="KW-0732">Signal</keyword>
<dbReference type="EMBL" id="JBBHLC010000003">
    <property type="protein sequence ID" value="MEJ5862086.1"/>
    <property type="molecule type" value="Genomic_DNA"/>
</dbReference>
<evidence type="ECO:0008006" key="4">
    <source>
        <dbReference type="Google" id="ProtNLM"/>
    </source>
</evidence>
<dbReference type="RefSeq" id="WP_339598170.1">
    <property type="nucleotide sequence ID" value="NZ_JBBHLC010000003.1"/>
</dbReference>
<organism evidence="2 3">
    <name type="scientific">Pseudomonas farsensis</name>
    <dbReference type="NCBI Taxonomy" id="2745492"/>
    <lineage>
        <taxon>Bacteria</taxon>
        <taxon>Pseudomonadati</taxon>
        <taxon>Pseudomonadota</taxon>
        <taxon>Gammaproteobacteria</taxon>
        <taxon>Pseudomonadales</taxon>
        <taxon>Pseudomonadaceae</taxon>
        <taxon>Pseudomonas</taxon>
    </lineage>
</organism>
<gene>
    <name evidence="2" type="ORF">V7S98_02490</name>
</gene>
<comment type="caution">
    <text evidence="2">The sequence shown here is derived from an EMBL/GenBank/DDBJ whole genome shotgun (WGS) entry which is preliminary data.</text>
</comment>
<dbReference type="Proteomes" id="UP001380290">
    <property type="component" value="Unassembled WGS sequence"/>
</dbReference>
<reference evidence="2 3" key="1">
    <citation type="submission" date="2024-02" db="EMBL/GenBank/DDBJ databases">
        <title>Identification of pathogenicity and growth-promoting function of Pseudomonas putida variant.</title>
        <authorList>
            <person name="Sun J."/>
        </authorList>
    </citation>
    <scope>NUCLEOTIDE SEQUENCE [LARGE SCALE GENOMIC DNA]</scope>
    <source>
        <strain evidence="2 3">A03</strain>
    </source>
</reference>
<sequence>MKKFITLIAACLMSACATQYGQPVTDAQLDAIKQGVTTKDDLLATFGQPLATARNSDGSQVMSWGYAHVGFAGSSYKNQALSVILDASGKVVSYTTTDTGNPYR</sequence>
<proteinExistence type="predicted"/>
<protein>
    <recommendedName>
        <fullName evidence="4">Lipoprotein SmpA/OmlA domain-containing protein</fullName>
    </recommendedName>
</protein>
<keyword evidence="3" id="KW-1185">Reference proteome</keyword>
<accession>A0ABU8QN56</accession>
<evidence type="ECO:0000256" key="1">
    <source>
        <dbReference type="SAM" id="SignalP"/>
    </source>
</evidence>
<name>A0ABU8QN56_9PSED</name>
<evidence type="ECO:0000313" key="3">
    <source>
        <dbReference type="Proteomes" id="UP001380290"/>
    </source>
</evidence>
<feature type="chain" id="PRO_5046512977" description="Lipoprotein SmpA/OmlA domain-containing protein" evidence="1">
    <location>
        <begin position="22"/>
        <end position="104"/>
    </location>
</feature>
<feature type="signal peptide" evidence="1">
    <location>
        <begin position="1"/>
        <end position="21"/>
    </location>
</feature>